<keyword evidence="5" id="KW-0479">Metal-binding</keyword>
<protein>
    <recommendedName>
        <fullName evidence="3">cysteine desulfurase</fullName>
        <ecNumber evidence="3">2.8.1.7</ecNumber>
    </recommendedName>
</protein>
<dbReference type="Proteomes" id="UP001556631">
    <property type="component" value="Unassembled WGS sequence"/>
</dbReference>
<evidence type="ECO:0000256" key="8">
    <source>
        <dbReference type="ARBA" id="ARBA00023014"/>
    </source>
</evidence>
<dbReference type="EC" id="2.8.1.7" evidence="3"/>
<dbReference type="Pfam" id="PF00266">
    <property type="entry name" value="Aminotran_5"/>
    <property type="match status" value="1"/>
</dbReference>
<dbReference type="PIRSF" id="PIRSF005572">
    <property type="entry name" value="NifS"/>
    <property type="match status" value="1"/>
</dbReference>
<sequence length="402" mass="41906">MTSRTVYLDHAATTPMVPAAIEAMTKELAEVGNASSLHASGRRARRVVEESRETIAQSIGCRPGEVVFTSGGTEADNLALKGVFWSRRAADPRRVRILTSAVEHHAVLDSLHWLAQPDRRGSEGAQVELLPVDEAGRLRVDALREAVERDPGSVALVSLMWANNEVGTLQPVEDVVEIAHAHGIPVHTDAVQAVGAVPVDFAASGVDALSLTGHKVGGPVGAGALVVRRELEVTALVHGGGQERDIRSGTSATPAIAGFAAAVELGVKLQPEYAARVGDLRRRLVEGVLRAVPDAVLNGAAIDPPAAHRLPGNAHFGFPGCEGDSLLMLLDARGIECSTGSACSAGVPQASHVLLAMGQDDETARSSLRFSLGHNSTETDVDALVDAIGACVERARAAGATR</sequence>
<evidence type="ECO:0000256" key="10">
    <source>
        <dbReference type="RuleBase" id="RU004504"/>
    </source>
</evidence>
<dbReference type="PANTHER" id="PTHR11601">
    <property type="entry name" value="CYSTEINE DESULFURYLASE FAMILY MEMBER"/>
    <property type="match status" value="1"/>
</dbReference>
<dbReference type="InterPro" id="IPR015424">
    <property type="entry name" value="PyrdxlP-dep_Trfase"/>
</dbReference>
<comment type="similarity">
    <text evidence="2">Belongs to the class-V pyridoxal-phosphate-dependent aminotransferase family. NifS/IscS subfamily.</text>
</comment>
<keyword evidence="6" id="KW-0663">Pyridoxal phosphate</keyword>
<comment type="cofactor">
    <cofactor evidence="1 10">
        <name>pyridoxal 5'-phosphate</name>
        <dbReference type="ChEBI" id="CHEBI:597326"/>
    </cofactor>
</comment>
<reference evidence="12 13" key="1">
    <citation type="submission" date="2024-07" db="EMBL/GenBank/DDBJ databases">
        <authorList>
            <person name="Lee S."/>
            <person name="Kang M."/>
        </authorList>
    </citation>
    <scope>NUCLEOTIDE SEQUENCE [LARGE SCALE GENOMIC DNA]</scope>
    <source>
        <strain evidence="12 13">DS6</strain>
    </source>
</reference>
<dbReference type="EMBL" id="JBFPJR010000018">
    <property type="protein sequence ID" value="MEX0428296.1"/>
    <property type="molecule type" value="Genomic_DNA"/>
</dbReference>
<organism evidence="12 13">
    <name type="scientific">Nocardioides eburneus</name>
    <dbReference type="NCBI Taxonomy" id="3231482"/>
    <lineage>
        <taxon>Bacteria</taxon>
        <taxon>Bacillati</taxon>
        <taxon>Actinomycetota</taxon>
        <taxon>Actinomycetes</taxon>
        <taxon>Propionibacteriales</taxon>
        <taxon>Nocardioidaceae</taxon>
        <taxon>Nocardioides</taxon>
    </lineage>
</organism>
<evidence type="ECO:0000259" key="11">
    <source>
        <dbReference type="Pfam" id="PF00266"/>
    </source>
</evidence>
<dbReference type="InterPro" id="IPR015422">
    <property type="entry name" value="PyrdxlP-dep_Trfase_small"/>
</dbReference>
<dbReference type="Gene3D" id="3.90.1150.10">
    <property type="entry name" value="Aspartate Aminotransferase, domain 1"/>
    <property type="match status" value="1"/>
</dbReference>
<evidence type="ECO:0000256" key="3">
    <source>
        <dbReference type="ARBA" id="ARBA00012239"/>
    </source>
</evidence>
<dbReference type="Gene3D" id="3.40.640.10">
    <property type="entry name" value="Type I PLP-dependent aspartate aminotransferase-like (Major domain)"/>
    <property type="match status" value="1"/>
</dbReference>
<evidence type="ECO:0000313" key="12">
    <source>
        <dbReference type="EMBL" id="MEX0428296.1"/>
    </source>
</evidence>
<dbReference type="Gene3D" id="1.10.260.50">
    <property type="match status" value="1"/>
</dbReference>
<dbReference type="SUPFAM" id="SSF53383">
    <property type="entry name" value="PLP-dependent transferases"/>
    <property type="match status" value="1"/>
</dbReference>
<evidence type="ECO:0000313" key="13">
    <source>
        <dbReference type="Proteomes" id="UP001556631"/>
    </source>
</evidence>
<dbReference type="InterPro" id="IPR015421">
    <property type="entry name" value="PyrdxlP-dep_Trfase_major"/>
</dbReference>
<comment type="catalytic activity">
    <reaction evidence="9">
        <text>(sulfur carrier)-H + L-cysteine = (sulfur carrier)-SH + L-alanine</text>
        <dbReference type="Rhea" id="RHEA:43892"/>
        <dbReference type="Rhea" id="RHEA-COMP:14737"/>
        <dbReference type="Rhea" id="RHEA-COMP:14739"/>
        <dbReference type="ChEBI" id="CHEBI:29917"/>
        <dbReference type="ChEBI" id="CHEBI:35235"/>
        <dbReference type="ChEBI" id="CHEBI:57972"/>
        <dbReference type="ChEBI" id="CHEBI:64428"/>
        <dbReference type="EC" id="2.8.1.7"/>
    </reaction>
</comment>
<evidence type="ECO:0000256" key="4">
    <source>
        <dbReference type="ARBA" id="ARBA00022679"/>
    </source>
</evidence>
<evidence type="ECO:0000256" key="6">
    <source>
        <dbReference type="ARBA" id="ARBA00022898"/>
    </source>
</evidence>
<evidence type="ECO:0000256" key="2">
    <source>
        <dbReference type="ARBA" id="ARBA00006490"/>
    </source>
</evidence>
<feature type="domain" description="Aminotransferase class V" evidence="11">
    <location>
        <begin position="6"/>
        <end position="384"/>
    </location>
</feature>
<evidence type="ECO:0000256" key="5">
    <source>
        <dbReference type="ARBA" id="ARBA00022723"/>
    </source>
</evidence>
<dbReference type="RefSeq" id="WP_367994263.1">
    <property type="nucleotide sequence ID" value="NZ_JBFPJR010000018.1"/>
</dbReference>
<dbReference type="InterPro" id="IPR000192">
    <property type="entry name" value="Aminotrans_V_dom"/>
</dbReference>
<evidence type="ECO:0000256" key="7">
    <source>
        <dbReference type="ARBA" id="ARBA00023004"/>
    </source>
</evidence>
<keyword evidence="7" id="KW-0408">Iron</keyword>
<dbReference type="InterPro" id="IPR020578">
    <property type="entry name" value="Aminotrans_V_PyrdxlP_BS"/>
</dbReference>
<keyword evidence="4" id="KW-0808">Transferase</keyword>
<accession>A0ABV3SZC6</accession>
<dbReference type="PROSITE" id="PS00595">
    <property type="entry name" value="AA_TRANSFER_CLASS_5"/>
    <property type="match status" value="1"/>
</dbReference>
<keyword evidence="13" id="KW-1185">Reference proteome</keyword>
<evidence type="ECO:0000256" key="1">
    <source>
        <dbReference type="ARBA" id="ARBA00001933"/>
    </source>
</evidence>
<gene>
    <name evidence="12" type="ORF">AB3X52_11760</name>
</gene>
<dbReference type="PANTHER" id="PTHR11601:SF34">
    <property type="entry name" value="CYSTEINE DESULFURASE"/>
    <property type="match status" value="1"/>
</dbReference>
<evidence type="ECO:0000256" key="9">
    <source>
        <dbReference type="ARBA" id="ARBA00050776"/>
    </source>
</evidence>
<proteinExistence type="inferred from homology"/>
<keyword evidence="8" id="KW-0411">Iron-sulfur</keyword>
<name>A0ABV3SZC6_9ACTN</name>
<dbReference type="InterPro" id="IPR016454">
    <property type="entry name" value="Cysteine_dSase"/>
</dbReference>
<comment type="caution">
    <text evidence="12">The sequence shown here is derived from an EMBL/GenBank/DDBJ whole genome shotgun (WGS) entry which is preliminary data.</text>
</comment>